<sequence>MGTKIFVNLPVESLDRAVGFFTKLGYTFNPQFTDANATCMVISEDIYAMLLVKPYFKGFIKKEVADATKTTQVIIALTVDSRAAVDSLLEKALAAGAKESKEKMDQGFMYQRSFEDLDGHQWESFWMDPSAVAPQQ</sequence>
<dbReference type="RefSeq" id="WP_141640332.1">
    <property type="nucleotide sequence ID" value="NZ_VIFM01000001.1"/>
</dbReference>
<dbReference type="PANTHER" id="PTHR36503">
    <property type="entry name" value="BLR2520 PROTEIN"/>
    <property type="match status" value="1"/>
</dbReference>
<organism evidence="2 3">
    <name type="scientific">Myxococcus llanfairpwllgwyngyllgogerychwyrndrobwllllantysiliogogogochensis</name>
    <dbReference type="NCBI Taxonomy" id="2590453"/>
    <lineage>
        <taxon>Bacteria</taxon>
        <taxon>Pseudomonadati</taxon>
        <taxon>Myxococcota</taxon>
        <taxon>Myxococcia</taxon>
        <taxon>Myxococcales</taxon>
        <taxon>Cystobacterineae</taxon>
        <taxon>Myxococcaceae</taxon>
        <taxon>Myxococcus</taxon>
    </lineage>
</organism>
<dbReference type="InterPro" id="IPR029068">
    <property type="entry name" value="Glyas_Bleomycin-R_OHBP_Dase"/>
</dbReference>
<dbReference type="Proteomes" id="UP000315369">
    <property type="component" value="Unassembled WGS sequence"/>
</dbReference>
<dbReference type="EMBL" id="VIFM01000001">
    <property type="protein sequence ID" value="TQF18017.1"/>
    <property type="molecule type" value="Genomic_DNA"/>
</dbReference>
<gene>
    <name evidence="2" type="ORF">FJV41_00270</name>
</gene>
<evidence type="ECO:0000259" key="1">
    <source>
        <dbReference type="Pfam" id="PF22677"/>
    </source>
</evidence>
<dbReference type="AlphaFoldDB" id="A0A540X9T0"/>
<feature type="domain" description="Glyoxalase/Bleomycin resistance-like N-terminal" evidence="1">
    <location>
        <begin position="5"/>
        <end position="43"/>
    </location>
</feature>
<evidence type="ECO:0000313" key="2">
    <source>
        <dbReference type="EMBL" id="TQF18017.1"/>
    </source>
</evidence>
<dbReference type="Pfam" id="PF22677">
    <property type="entry name" value="Ble-like_N"/>
    <property type="match status" value="1"/>
</dbReference>
<protein>
    <submittedName>
        <fullName evidence="2">Glyoxalase</fullName>
    </submittedName>
</protein>
<dbReference type="InterPro" id="IPR053863">
    <property type="entry name" value="Glyoxy/Ble-like_N"/>
</dbReference>
<dbReference type="PANTHER" id="PTHR36503:SF2">
    <property type="entry name" value="BLR2408 PROTEIN"/>
    <property type="match status" value="1"/>
</dbReference>
<dbReference type="OrthoDB" id="4265398at2"/>
<comment type="caution">
    <text evidence="2">The sequence shown here is derived from an EMBL/GenBank/DDBJ whole genome shotgun (WGS) entry which is preliminary data.</text>
</comment>
<reference evidence="2 3" key="1">
    <citation type="submission" date="2019-06" db="EMBL/GenBank/DDBJ databases">
        <authorList>
            <person name="Livingstone P."/>
            <person name="Whitworth D."/>
        </authorList>
    </citation>
    <scope>NUCLEOTIDE SEQUENCE [LARGE SCALE GENOMIC DNA]</scope>
    <source>
        <strain evidence="2 3">AM401</strain>
    </source>
</reference>
<proteinExistence type="predicted"/>
<name>A0A540X9T0_9BACT</name>
<dbReference type="SUPFAM" id="SSF54593">
    <property type="entry name" value="Glyoxalase/Bleomycin resistance protein/Dihydroxybiphenyl dioxygenase"/>
    <property type="match status" value="1"/>
</dbReference>
<dbReference type="Gene3D" id="3.10.180.10">
    <property type="entry name" value="2,3-Dihydroxybiphenyl 1,2-Dioxygenase, domain 1"/>
    <property type="match status" value="1"/>
</dbReference>
<keyword evidence="3" id="KW-1185">Reference proteome</keyword>
<evidence type="ECO:0000313" key="3">
    <source>
        <dbReference type="Proteomes" id="UP000315369"/>
    </source>
</evidence>
<accession>A0A540X9T0</accession>